<evidence type="ECO:0000313" key="3">
    <source>
        <dbReference type="Proteomes" id="UP000199455"/>
    </source>
</evidence>
<keyword evidence="3" id="KW-1185">Reference proteome</keyword>
<dbReference type="Pfam" id="PF12712">
    <property type="entry name" value="DUF3805"/>
    <property type="match status" value="1"/>
</dbReference>
<dbReference type="RefSeq" id="WP_090772928.1">
    <property type="nucleotide sequence ID" value="NZ_FMZH01000018.1"/>
</dbReference>
<feature type="domain" description="DUF3805" evidence="1">
    <location>
        <begin position="4"/>
        <end position="122"/>
    </location>
</feature>
<protein>
    <recommendedName>
        <fullName evidence="1">DUF3805 domain-containing protein</fullName>
    </recommendedName>
</protein>
<evidence type="ECO:0000259" key="1">
    <source>
        <dbReference type="Pfam" id="PF12712"/>
    </source>
</evidence>
<dbReference type="Gene3D" id="3.40.1000.10">
    <property type="entry name" value="Mog1/PsbP, alpha/beta/alpha sandwich"/>
    <property type="match status" value="1"/>
</dbReference>
<dbReference type="AlphaFoldDB" id="A0A1G7C751"/>
<sequence>MENNYISRDGSFSFALADGWAEYDDDDEATHAFWHATESPWTGNLRITAFRWPDTTNPDVDRAAEYITSEIEENEGGQSIRLGNYNCAHYQKESVQDGEGHITYYWITGKNNDIFICTFTIDSAQKFLPVHETELTAVQNMIASIQII</sequence>
<reference evidence="3" key="1">
    <citation type="submission" date="2016-10" db="EMBL/GenBank/DDBJ databases">
        <authorList>
            <person name="Varghese N."/>
            <person name="Submissions S."/>
        </authorList>
    </citation>
    <scope>NUCLEOTIDE SEQUENCE [LARGE SCALE GENOMIC DNA]</scope>
    <source>
        <strain evidence="3">DSM 18609</strain>
    </source>
</reference>
<name>A0A1G7C751_9SPHI</name>
<evidence type="ECO:0000313" key="2">
    <source>
        <dbReference type="EMBL" id="SDE35033.1"/>
    </source>
</evidence>
<dbReference type="Proteomes" id="UP000199455">
    <property type="component" value="Unassembled WGS sequence"/>
</dbReference>
<gene>
    <name evidence="2" type="ORF">SAMN04488024_11814</name>
</gene>
<dbReference type="InterPro" id="IPR024315">
    <property type="entry name" value="DUF3805"/>
</dbReference>
<dbReference type="EMBL" id="FMZH01000018">
    <property type="protein sequence ID" value="SDE35033.1"/>
    <property type="molecule type" value="Genomic_DNA"/>
</dbReference>
<accession>A0A1G7C751</accession>
<proteinExistence type="predicted"/>
<organism evidence="2 3">
    <name type="scientific">Pedobacter soli</name>
    <dbReference type="NCBI Taxonomy" id="390242"/>
    <lineage>
        <taxon>Bacteria</taxon>
        <taxon>Pseudomonadati</taxon>
        <taxon>Bacteroidota</taxon>
        <taxon>Sphingobacteriia</taxon>
        <taxon>Sphingobacteriales</taxon>
        <taxon>Sphingobacteriaceae</taxon>
        <taxon>Pedobacter</taxon>
    </lineage>
</organism>